<evidence type="ECO:0000313" key="10">
    <source>
        <dbReference type="Proteomes" id="UP000242205"/>
    </source>
</evidence>
<evidence type="ECO:0000259" key="8">
    <source>
        <dbReference type="Pfam" id="PF12704"/>
    </source>
</evidence>
<accession>A0A2I6S3V7</accession>
<feature type="transmembrane region" description="Helical" evidence="6">
    <location>
        <begin position="290"/>
        <end position="314"/>
    </location>
</feature>
<dbReference type="RefSeq" id="WP_102245999.1">
    <property type="nucleotide sequence ID" value="NZ_CP025682.1"/>
</dbReference>
<keyword evidence="4 6" id="KW-1133">Transmembrane helix</keyword>
<evidence type="ECO:0000256" key="6">
    <source>
        <dbReference type="SAM" id="Phobius"/>
    </source>
</evidence>
<keyword evidence="10" id="KW-1185">Reference proteome</keyword>
<feature type="domain" description="ABC3 transporter permease C-terminal" evidence="7">
    <location>
        <begin position="293"/>
        <end position="411"/>
    </location>
</feature>
<feature type="domain" description="MacB-like periplasmic core" evidence="8">
    <location>
        <begin position="20"/>
        <end position="208"/>
    </location>
</feature>
<dbReference type="GO" id="GO:0005886">
    <property type="term" value="C:plasma membrane"/>
    <property type="evidence" value="ECO:0007669"/>
    <property type="project" value="UniProtKB-SubCell"/>
</dbReference>
<dbReference type="InterPro" id="IPR025857">
    <property type="entry name" value="MacB_PCD"/>
</dbReference>
<dbReference type="AlphaFoldDB" id="A0A2I6S3V7"/>
<evidence type="ECO:0000256" key="3">
    <source>
        <dbReference type="ARBA" id="ARBA00022692"/>
    </source>
</evidence>
<keyword evidence="3 6" id="KW-0812">Transmembrane</keyword>
<keyword evidence="5 6" id="KW-0472">Membrane</keyword>
<comment type="subcellular location">
    <subcellularLocation>
        <location evidence="1">Cell membrane</location>
        <topology evidence="1">Multi-pass membrane protein</topology>
    </subcellularLocation>
</comment>
<evidence type="ECO:0000259" key="7">
    <source>
        <dbReference type="Pfam" id="PF02687"/>
    </source>
</evidence>
<dbReference type="InterPro" id="IPR003838">
    <property type="entry name" value="ABC3_permease_C"/>
</dbReference>
<organism evidence="9 10">
    <name type="scientific">Pseudazoarcus pumilus</name>
    <dbReference type="NCBI Taxonomy" id="2067960"/>
    <lineage>
        <taxon>Bacteria</taxon>
        <taxon>Pseudomonadati</taxon>
        <taxon>Pseudomonadota</taxon>
        <taxon>Betaproteobacteria</taxon>
        <taxon>Rhodocyclales</taxon>
        <taxon>Zoogloeaceae</taxon>
        <taxon>Pseudazoarcus</taxon>
    </lineage>
</organism>
<dbReference type="InterPro" id="IPR051125">
    <property type="entry name" value="ABC-4/HrtB_transporter"/>
</dbReference>
<reference evidence="9 10" key="1">
    <citation type="submission" date="2018-01" db="EMBL/GenBank/DDBJ databases">
        <authorList>
            <person name="Fu G.-Y."/>
        </authorList>
    </citation>
    <scope>NUCLEOTIDE SEQUENCE [LARGE SCALE GENOMIC DNA]</scope>
    <source>
        <strain evidence="9 10">SY39</strain>
    </source>
</reference>
<dbReference type="PANTHER" id="PTHR43738:SF2">
    <property type="entry name" value="ABC TRANSPORTER PERMEASE"/>
    <property type="match status" value="1"/>
</dbReference>
<name>A0A2I6S3V7_9RHOO</name>
<evidence type="ECO:0000256" key="2">
    <source>
        <dbReference type="ARBA" id="ARBA00022475"/>
    </source>
</evidence>
<dbReference type="Pfam" id="PF02687">
    <property type="entry name" value="FtsX"/>
    <property type="match status" value="1"/>
</dbReference>
<proteinExistence type="predicted"/>
<dbReference type="Proteomes" id="UP000242205">
    <property type="component" value="Chromosome"/>
</dbReference>
<evidence type="ECO:0000256" key="4">
    <source>
        <dbReference type="ARBA" id="ARBA00022989"/>
    </source>
</evidence>
<evidence type="ECO:0000313" key="9">
    <source>
        <dbReference type="EMBL" id="AUN93925.1"/>
    </source>
</evidence>
<sequence>MMPMWYLTRRSIANRGLTVVLTVVAVALAVAMLLGVERLRSDARAGFAQTISGTDLVVGARSGPLQLLLYSVFHMGDATNNLSWQSVEAIAAHPQVDWLVPISLGDSHRGFRVVGTTQAFFERYRHGQDRALRFADGAPFDEIFDAVVGAEVAERLGYAVGSSIVVAHGAGDVSFAQHEDKPFTVVGVLARSGTPVDRSVFVSLEAIEAIHLDWAGGARMPGVDIPAEQVRRFDLAPKEVTAALVGLKSRVAVFRVQRFVNDWPDEPLTAILPGATLQQLWGIIGIAERAMLAVSAVVVLVGLAGLVAVVTASLGERRRELAILRALGAAPRHVFALLALESLVIGVAGCVLGVLLVQLAAWLGGPWLEARHALVVSARWLSATEWAMLAGVLAATLAASLVPALRAYRYSLADGMTIRI</sequence>
<dbReference type="OrthoDB" id="9784014at2"/>
<dbReference type="PANTHER" id="PTHR43738">
    <property type="entry name" value="ABC TRANSPORTER, MEMBRANE PROTEIN"/>
    <property type="match status" value="1"/>
</dbReference>
<dbReference type="KEGG" id="atw:C0099_02570"/>
<evidence type="ECO:0000256" key="5">
    <source>
        <dbReference type="ARBA" id="ARBA00023136"/>
    </source>
</evidence>
<feature type="transmembrane region" description="Helical" evidence="6">
    <location>
        <begin position="335"/>
        <end position="363"/>
    </location>
</feature>
<gene>
    <name evidence="9" type="ORF">C0099_02570</name>
</gene>
<feature type="transmembrane region" description="Helical" evidence="6">
    <location>
        <begin position="383"/>
        <end position="402"/>
    </location>
</feature>
<protein>
    <submittedName>
        <fullName evidence="9">Peptide ABC transporter permease</fullName>
    </submittedName>
</protein>
<evidence type="ECO:0000256" key="1">
    <source>
        <dbReference type="ARBA" id="ARBA00004651"/>
    </source>
</evidence>
<dbReference type="EMBL" id="CP025682">
    <property type="protein sequence ID" value="AUN93925.1"/>
    <property type="molecule type" value="Genomic_DNA"/>
</dbReference>
<dbReference type="Pfam" id="PF12704">
    <property type="entry name" value="MacB_PCD"/>
    <property type="match status" value="1"/>
</dbReference>
<keyword evidence="2" id="KW-1003">Cell membrane</keyword>